<accession>Q4RDN8</accession>
<evidence type="ECO:0000313" key="1">
    <source>
        <dbReference type="EMBL" id="CAG13494.1"/>
    </source>
</evidence>
<proteinExistence type="predicted"/>
<dbReference type="EMBL" id="CAAE01016089">
    <property type="protein sequence ID" value="CAG13494.1"/>
    <property type="molecule type" value="Genomic_DNA"/>
</dbReference>
<name>Q4RDN8_TETNG</name>
<dbReference type="AlphaFoldDB" id="Q4RDN8"/>
<sequence>SAFVMVDCSTSQTRTQSQVHFHRASAQAGVAGMFN</sequence>
<organism evidence="1">
    <name type="scientific">Tetraodon nigroviridis</name>
    <name type="common">Spotted green pufferfish</name>
    <name type="synonym">Chelonodon nigroviridis</name>
    <dbReference type="NCBI Taxonomy" id="99883"/>
    <lineage>
        <taxon>Eukaryota</taxon>
        <taxon>Metazoa</taxon>
        <taxon>Chordata</taxon>
        <taxon>Craniata</taxon>
        <taxon>Vertebrata</taxon>
        <taxon>Euteleostomi</taxon>
        <taxon>Actinopterygii</taxon>
        <taxon>Neopterygii</taxon>
        <taxon>Teleostei</taxon>
        <taxon>Neoteleostei</taxon>
        <taxon>Acanthomorphata</taxon>
        <taxon>Eupercaria</taxon>
        <taxon>Tetraodontiformes</taxon>
        <taxon>Tetradontoidea</taxon>
        <taxon>Tetraodontidae</taxon>
        <taxon>Tetraodon</taxon>
    </lineage>
</organism>
<protein>
    <submittedName>
        <fullName evidence="1">(spotted green pufferfish) hypothetical protein</fullName>
    </submittedName>
</protein>
<feature type="non-terminal residue" evidence="1">
    <location>
        <position position="1"/>
    </location>
</feature>
<dbReference type="KEGG" id="tng:GSTEN00037343G001"/>
<reference evidence="1" key="2">
    <citation type="submission" date="2004-02" db="EMBL/GenBank/DDBJ databases">
        <authorList>
            <consortium name="Genoscope"/>
            <consortium name="Whitehead Institute Centre for Genome Research"/>
        </authorList>
    </citation>
    <scope>NUCLEOTIDE SEQUENCE</scope>
</reference>
<gene>
    <name evidence="1" type="ORF">GSTENG00037343001</name>
</gene>
<comment type="caution">
    <text evidence="1">The sequence shown here is derived from an EMBL/GenBank/DDBJ whole genome shotgun (WGS) entry which is preliminary data.</text>
</comment>
<reference evidence="1" key="1">
    <citation type="journal article" date="2004" name="Nature">
        <title>Genome duplication in the teleost fish Tetraodon nigroviridis reveals the early vertebrate proto-karyotype.</title>
        <authorList>
            <person name="Jaillon O."/>
            <person name="Aury J.-M."/>
            <person name="Brunet F."/>
            <person name="Petit J.-L."/>
            <person name="Stange-Thomann N."/>
            <person name="Mauceli E."/>
            <person name="Bouneau L."/>
            <person name="Fischer C."/>
            <person name="Ozouf-Costaz C."/>
            <person name="Bernot A."/>
            <person name="Nicaud S."/>
            <person name="Jaffe D."/>
            <person name="Fisher S."/>
            <person name="Lutfalla G."/>
            <person name="Dossat C."/>
            <person name="Segurens B."/>
            <person name="Dasilva C."/>
            <person name="Salanoubat M."/>
            <person name="Levy M."/>
            <person name="Boudet N."/>
            <person name="Castellano S."/>
            <person name="Anthouard V."/>
            <person name="Jubin C."/>
            <person name="Castelli V."/>
            <person name="Katinka M."/>
            <person name="Vacherie B."/>
            <person name="Biemont C."/>
            <person name="Skalli Z."/>
            <person name="Cattolico L."/>
            <person name="Poulain J."/>
            <person name="De Berardinis V."/>
            <person name="Cruaud C."/>
            <person name="Duprat S."/>
            <person name="Brottier P."/>
            <person name="Coutanceau J.-P."/>
            <person name="Gouzy J."/>
            <person name="Parra G."/>
            <person name="Lardier G."/>
            <person name="Chapple C."/>
            <person name="McKernan K.J."/>
            <person name="McEwan P."/>
            <person name="Bosak S."/>
            <person name="Kellis M."/>
            <person name="Volff J.-N."/>
            <person name="Guigo R."/>
            <person name="Zody M.C."/>
            <person name="Mesirov J."/>
            <person name="Lindblad-Toh K."/>
            <person name="Birren B."/>
            <person name="Nusbaum C."/>
            <person name="Kahn D."/>
            <person name="Robinson-Rechavi M."/>
            <person name="Laudet V."/>
            <person name="Schachter V."/>
            <person name="Quetier F."/>
            <person name="Saurin W."/>
            <person name="Scarpelli C."/>
            <person name="Wincker P."/>
            <person name="Lander E.S."/>
            <person name="Weissenbach J."/>
            <person name="Roest Crollius H."/>
        </authorList>
    </citation>
    <scope>NUCLEOTIDE SEQUENCE [LARGE SCALE GENOMIC DNA]</scope>
</reference>